<dbReference type="InterPro" id="IPR009003">
    <property type="entry name" value="Peptidase_S1_PA"/>
</dbReference>
<dbReference type="GO" id="GO:0004252">
    <property type="term" value="F:serine-type endopeptidase activity"/>
    <property type="evidence" value="ECO:0007669"/>
    <property type="project" value="InterPro"/>
</dbReference>
<dbReference type="InterPro" id="IPR001254">
    <property type="entry name" value="Trypsin_dom"/>
</dbReference>
<evidence type="ECO:0000256" key="4">
    <source>
        <dbReference type="ARBA" id="ARBA00023157"/>
    </source>
</evidence>
<dbReference type="SMART" id="SM00020">
    <property type="entry name" value="Tryp_SPc"/>
    <property type="match status" value="1"/>
</dbReference>
<dbReference type="InterPro" id="IPR050430">
    <property type="entry name" value="Peptidase_S1"/>
</dbReference>
<dbReference type="PROSITE" id="PS50240">
    <property type="entry name" value="TRYPSIN_DOM"/>
    <property type="match status" value="1"/>
</dbReference>
<dbReference type="AlphaFoldDB" id="A0A2A4JZS5"/>
<evidence type="ECO:0000259" key="6">
    <source>
        <dbReference type="PROSITE" id="PS50240"/>
    </source>
</evidence>
<gene>
    <name evidence="7" type="ORF">B5V51_7583</name>
</gene>
<protein>
    <recommendedName>
        <fullName evidence="6">Peptidase S1 domain-containing protein</fullName>
    </recommendedName>
</protein>
<keyword evidence="1" id="KW-0645">Protease</keyword>
<organism evidence="7">
    <name type="scientific">Heliothis virescens</name>
    <name type="common">Tobacco budworm moth</name>
    <dbReference type="NCBI Taxonomy" id="7102"/>
    <lineage>
        <taxon>Eukaryota</taxon>
        <taxon>Metazoa</taxon>
        <taxon>Ecdysozoa</taxon>
        <taxon>Arthropoda</taxon>
        <taxon>Hexapoda</taxon>
        <taxon>Insecta</taxon>
        <taxon>Pterygota</taxon>
        <taxon>Neoptera</taxon>
        <taxon>Endopterygota</taxon>
        <taxon>Lepidoptera</taxon>
        <taxon>Glossata</taxon>
        <taxon>Ditrysia</taxon>
        <taxon>Noctuoidea</taxon>
        <taxon>Noctuidae</taxon>
        <taxon>Heliothinae</taxon>
        <taxon>Heliothis</taxon>
    </lineage>
</organism>
<accession>A0A2A4JZS5</accession>
<comment type="caution">
    <text evidence="7">The sequence shown here is derived from an EMBL/GenBank/DDBJ whole genome shotgun (WGS) entry which is preliminary data.</text>
</comment>
<evidence type="ECO:0000256" key="1">
    <source>
        <dbReference type="ARBA" id="ARBA00022670"/>
    </source>
</evidence>
<dbReference type="Pfam" id="PF00089">
    <property type="entry name" value="Trypsin"/>
    <property type="match status" value="1"/>
</dbReference>
<evidence type="ECO:0000256" key="3">
    <source>
        <dbReference type="ARBA" id="ARBA00022825"/>
    </source>
</evidence>
<dbReference type="PANTHER" id="PTHR24276:SF98">
    <property type="entry name" value="FI18310P1-RELATED"/>
    <property type="match status" value="1"/>
</dbReference>
<evidence type="ECO:0000256" key="2">
    <source>
        <dbReference type="ARBA" id="ARBA00022801"/>
    </source>
</evidence>
<evidence type="ECO:0000313" key="7">
    <source>
        <dbReference type="EMBL" id="PCG77309.1"/>
    </source>
</evidence>
<dbReference type="SUPFAM" id="SSF50494">
    <property type="entry name" value="Trypsin-like serine proteases"/>
    <property type="match status" value="1"/>
</dbReference>
<dbReference type="InterPro" id="IPR043504">
    <property type="entry name" value="Peptidase_S1_PA_chymotrypsin"/>
</dbReference>
<keyword evidence="3" id="KW-0720">Serine protease</keyword>
<keyword evidence="4" id="KW-1015">Disulfide bond</keyword>
<evidence type="ECO:0000256" key="5">
    <source>
        <dbReference type="SAM" id="SignalP"/>
    </source>
</evidence>
<dbReference type="STRING" id="7102.A0A2A4JZS5"/>
<dbReference type="PANTHER" id="PTHR24276">
    <property type="entry name" value="POLYSERASE-RELATED"/>
    <property type="match status" value="1"/>
</dbReference>
<keyword evidence="2" id="KW-0378">Hydrolase</keyword>
<name>A0A2A4JZS5_HELVI</name>
<feature type="signal peptide" evidence="5">
    <location>
        <begin position="1"/>
        <end position="16"/>
    </location>
</feature>
<feature type="chain" id="PRO_5012246555" description="Peptidase S1 domain-containing protein" evidence="5">
    <location>
        <begin position="17"/>
        <end position="286"/>
    </location>
</feature>
<feature type="domain" description="Peptidase S1" evidence="6">
    <location>
        <begin position="13"/>
        <end position="283"/>
    </location>
</feature>
<dbReference type="GO" id="GO:0006508">
    <property type="term" value="P:proteolysis"/>
    <property type="evidence" value="ECO:0007669"/>
    <property type="project" value="UniProtKB-KW"/>
</dbReference>
<dbReference type="Gene3D" id="2.40.10.10">
    <property type="entry name" value="Trypsin-like serine proteases"/>
    <property type="match status" value="2"/>
</dbReference>
<reference evidence="7" key="1">
    <citation type="submission" date="2017-09" db="EMBL/GenBank/DDBJ databases">
        <title>Contemporary evolution of a Lepidopteran species, Heliothis virescens, in response to modern agricultural practices.</title>
        <authorList>
            <person name="Fritz M.L."/>
            <person name="Deyonke A.M."/>
            <person name="Papanicolaou A."/>
            <person name="Micinski S."/>
            <person name="Westbrook J."/>
            <person name="Gould F."/>
        </authorList>
    </citation>
    <scope>NUCLEOTIDE SEQUENCE [LARGE SCALE GENOMIC DNA]</scope>
    <source>
        <strain evidence="7">HvINT-</strain>
        <tissue evidence="7">Whole body</tissue>
    </source>
</reference>
<proteinExistence type="predicted"/>
<sequence length="286" mass="31526">MESLGLAITLVALVSGDTKQGNEFPYIVSIHRDSDLRSFLCAGSLIASKWVLTSAHCLTKIATRIRYSSAWSLQNYNYSAILQRIRHKNTRSCRWALGDKNSLTPKVNNIGLALVECVSSINYARLSAIDYFALLGYEVRFMEFNYNLMLRANIYQSNKRRMDHIGRVRGKSVSFGSVKRPKNIGKLGNLDVNHSTPMGVGYRVGTGVVQVCQDKSFPGPTMCVAQRCIGSVGHGDTESVLPDYGAPLTHDGSIVGVSTDVKDSYSTYTPVSPYLDWINTVIAGNR</sequence>
<keyword evidence="5" id="KW-0732">Signal</keyword>
<dbReference type="EMBL" id="NWSH01000334">
    <property type="protein sequence ID" value="PCG77309.1"/>
    <property type="molecule type" value="Genomic_DNA"/>
</dbReference>